<dbReference type="RefSeq" id="WP_425346897.1">
    <property type="nucleotide sequence ID" value="NZ_JBGUBD010000013.1"/>
</dbReference>
<dbReference type="InterPro" id="IPR041657">
    <property type="entry name" value="HTH_17"/>
</dbReference>
<accession>A0ABV4U8Q0</accession>
<proteinExistence type="predicted"/>
<dbReference type="InterPro" id="IPR009061">
    <property type="entry name" value="DNA-bd_dom_put_sf"/>
</dbReference>
<keyword evidence="3" id="KW-1185">Reference proteome</keyword>
<organism evidence="2 3">
    <name type="scientific">Natronomicrosphaera hydrolytica</name>
    <dbReference type="NCBI Taxonomy" id="3242702"/>
    <lineage>
        <taxon>Bacteria</taxon>
        <taxon>Pseudomonadati</taxon>
        <taxon>Planctomycetota</taxon>
        <taxon>Phycisphaerae</taxon>
        <taxon>Phycisphaerales</taxon>
        <taxon>Phycisphaeraceae</taxon>
        <taxon>Natronomicrosphaera</taxon>
    </lineage>
</organism>
<name>A0ABV4U8Q0_9BACT</name>
<evidence type="ECO:0000313" key="3">
    <source>
        <dbReference type="Proteomes" id="UP001575105"/>
    </source>
</evidence>
<protein>
    <submittedName>
        <fullName evidence="2">Helix-turn-helix domain-containing protein</fullName>
    </submittedName>
</protein>
<comment type="caution">
    <text evidence="2">The sequence shown here is derived from an EMBL/GenBank/DDBJ whole genome shotgun (WGS) entry which is preliminary data.</text>
</comment>
<reference evidence="2 3" key="1">
    <citation type="submission" date="2024-08" db="EMBL/GenBank/DDBJ databases">
        <title>Whole-genome sequencing of halo(alkali)philic microorganisms from hypersaline lakes.</title>
        <authorList>
            <person name="Sorokin D.Y."/>
            <person name="Merkel A.Y."/>
            <person name="Messina E."/>
            <person name="Yakimov M."/>
        </authorList>
    </citation>
    <scope>NUCLEOTIDE SEQUENCE [LARGE SCALE GENOMIC DNA]</scope>
    <source>
        <strain evidence="2 3">AB-hyl4</strain>
    </source>
</reference>
<gene>
    <name evidence="2" type="ORF">ACERK3_16950</name>
</gene>
<dbReference type="EMBL" id="JBGUBD010000013">
    <property type="protein sequence ID" value="MFA9479971.1"/>
    <property type="molecule type" value="Genomic_DNA"/>
</dbReference>
<evidence type="ECO:0000313" key="2">
    <source>
        <dbReference type="EMBL" id="MFA9479971.1"/>
    </source>
</evidence>
<dbReference type="InterPro" id="IPR010093">
    <property type="entry name" value="SinI_DNA-bd"/>
</dbReference>
<evidence type="ECO:0000259" key="1">
    <source>
        <dbReference type="Pfam" id="PF12728"/>
    </source>
</evidence>
<dbReference type="SUPFAM" id="SSF46955">
    <property type="entry name" value="Putative DNA-binding domain"/>
    <property type="match status" value="1"/>
</dbReference>
<dbReference type="Proteomes" id="UP001575105">
    <property type="component" value="Unassembled WGS sequence"/>
</dbReference>
<dbReference type="Pfam" id="PF12728">
    <property type="entry name" value="HTH_17"/>
    <property type="match status" value="1"/>
</dbReference>
<dbReference type="NCBIfam" id="TIGR01764">
    <property type="entry name" value="excise"/>
    <property type="match status" value="1"/>
</dbReference>
<sequence length="71" mass="8128">MVPTLVNNTPPDEWLTTTEVAKRLGCHRNTARHMADAGAFPNAIKLRRDWRVPAADVEAYIQQQRAERSRE</sequence>
<feature type="domain" description="Helix-turn-helix" evidence="1">
    <location>
        <begin position="14"/>
        <end position="65"/>
    </location>
</feature>